<evidence type="ECO:0000256" key="2">
    <source>
        <dbReference type="ARBA" id="ARBA00004635"/>
    </source>
</evidence>
<keyword evidence="14" id="KW-1185">Reference proteome</keyword>
<sequence>MMTRLLRLWPLFGLVLLTGCVNKAPKPDNPYYAPIQPAQMQQPKPVNGSIYQAGTGMDLYSDGRAHRVGDIITVVLTERTQSSKSSSTDTDKTTNIGIGVPNVLGQDLTLFGNPLSASMNSNSGFEGTGNSDMRNSLSGNITVTIHQVMPNGTMLVRGEKWLTLNQGDEYIRVSGLVRPQDIGPDNSIESTRLADARITYSGTGATHDANVMGWLARFFISPLWPF</sequence>
<dbReference type="NCBIfam" id="NF001304">
    <property type="entry name" value="PRK00249.1-4"/>
    <property type="match status" value="1"/>
</dbReference>
<proteinExistence type="inferred from homology"/>
<keyword evidence="6 11" id="KW-0472">Membrane</keyword>
<dbReference type="InterPro" id="IPR000527">
    <property type="entry name" value="Flag_Lring"/>
</dbReference>
<dbReference type="Proteomes" id="UP000242469">
    <property type="component" value="Unassembled WGS sequence"/>
</dbReference>
<keyword evidence="13" id="KW-0282">Flagellum</keyword>
<dbReference type="HAMAP" id="MF_00415">
    <property type="entry name" value="FlgH"/>
    <property type="match status" value="1"/>
</dbReference>
<dbReference type="EMBL" id="FNRJ01000001">
    <property type="protein sequence ID" value="SEA11621.1"/>
    <property type="molecule type" value="Genomic_DNA"/>
</dbReference>
<keyword evidence="7" id="KW-0564">Palmitate</keyword>
<keyword evidence="10 11" id="KW-0449">Lipoprotein</keyword>
<keyword evidence="8 11" id="KW-0975">Bacterial flagellum</keyword>
<evidence type="ECO:0000256" key="9">
    <source>
        <dbReference type="ARBA" id="ARBA00023237"/>
    </source>
</evidence>
<keyword evidence="13" id="KW-0966">Cell projection</keyword>
<evidence type="ECO:0000256" key="3">
    <source>
        <dbReference type="ARBA" id="ARBA00006929"/>
    </source>
</evidence>
<comment type="function">
    <text evidence="1 11">Assembles around the rod to form the L-ring and probably protects the motor/basal body from shearing forces during rotation.</text>
</comment>
<dbReference type="STRING" id="1122198.SAMN02745729_101502"/>
<dbReference type="RefSeq" id="WP_340147925.1">
    <property type="nucleotide sequence ID" value="NZ_FNRJ01000001.1"/>
</dbReference>
<dbReference type="PANTHER" id="PTHR34933:SF1">
    <property type="entry name" value="FLAGELLAR L-RING PROTEIN"/>
    <property type="match status" value="1"/>
</dbReference>
<keyword evidence="5 11" id="KW-0732">Signal</keyword>
<comment type="subcellular location">
    <subcellularLocation>
        <location evidence="11">Cell outer membrane</location>
        <topology evidence="11">Lipid-anchor</topology>
    </subcellularLocation>
    <subcellularLocation>
        <location evidence="11">Bacterial flagellum basal body</location>
    </subcellularLocation>
    <subcellularLocation>
        <location evidence="2">Membrane</location>
        <topology evidence="2">Lipid-anchor</topology>
    </subcellularLocation>
</comment>
<accession>A0A1H3YK60</accession>
<comment type="similarity">
    <text evidence="3 11">Belongs to the FlgH family.</text>
</comment>
<evidence type="ECO:0000256" key="12">
    <source>
        <dbReference type="SAM" id="SignalP"/>
    </source>
</evidence>
<gene>
    <name evidence="11" type="primary">flgH</name>
    <name evidence="13" type="ORF">SAMN02745729_101502</name>
</gene>
<evidence type="ECO:0000256" key="10">
    <source>
        <dbReference type="ARBA" id="ARBA00023288"/>
    </source>
</evidence>
<feature type="chain" id="PRO_5017192749" description="Flagellar L-ring protein" evidence="12">
    <location>
        <begin position="24"/>
        <end position="226"/>
    </location>
</feature>
<evidence type="ECO:0000256" key="7">
    <source>
        <dbReference type="ARBA" id="ARBA00023139"/>
    </source>
</evidence>
<dbReference type="Pfam" id="PF02107">
    <property type="entry name" value="FlgH"/>
    <property type="match status" value="1"/>
</dbReference>
<dbReference type="AlphaFoldDB" id="A0A1H3YK60"/>
<reference evidence="14" key="1">
    <citation type="submission" date="2016-10" db="EMBL/GenBank/DDBJ databases">
        <authorList>
            <person name="Varghese N."/>
            <person name="Submissions S."/>
        </authorList>
    </citation>
    <scope>NUCLEOTIDE SEQUENCE [LARGE SCALE GENOMIC DNA]</scope>
    <source>
        <strain evidence="14">DSM 11526</strain>
    </source>
</reference>
<keyword evidence="9 11" id="KW-0998">Cell outer membrane</keyword>
<evidence type="ECO:0000256" key="6">
    <source>
        <dbReference type="ARBA" id="ARBA00023136"/>
    </source>
</evidence>
<evidence type="ECO:0000256" key="4">
    <source>
        <dbReference type="ARBA" id="ARBA00011439"/>
    </source>
</evidence>
<dbReference type="PANTHER" id="PTHR34933">
    <property type="entry name" value="FLAGELLAR L-RING PROTEIN"/>
    <property type="match status" value="1"/>
</dbReference>
<evidence type="ECO:0000313" key="14">
    <source>
        <dbReference type="Proteomes" id="UP000242469"/>
    </source>
</evidence>
<evidence type="ECO:0000313" key="13">
    <source>
        <dbReference type="EMBL" id="SEA11621.1"/>
    </source>
</evidence>
<keyword evidence="13" id="KW-0969">Cilium</keyword>
<protein>
    <recommendedName>
        <fullName evidence="11">Flagellar L-ring protein</fullName>
    </recommendedName>
    <alternativeName>
        <fullName evidence="11">Basal body L-ring protein</fullName>
    </alternativeName>
</protein>
<evidence type="ECO:0000256" key="1">
    <source>
        <dbReference type="ARBA" id="ARBA00002591"/>
    </source>
</evidence>
<dbReference type="GO" id="GO:0009279">
    <property type="term" value="C:cell outer membrane"/>
    <property type="evidence" value="ECO:0007669"/>
    <property type="project" value="UniProtKB-SubCell"/>
</dbReference>
<evidence type="ECO:0000256" key="8">
    <source>
        <dbReference type="ARBA" id="ARBA00023143"/>
    </source>
</evidence>
<dbReference type="GO" id="GO:0071973">
    <property type="term" value="P:bacterial-type flagellum-dependent cell motility"/>
    <property type="evidence" value="ECO:0007669"/>
    <property type="project" value="InterPro"/>
</dbReference>
<dbReference type="GO" id="GO:0009427">
    <property type="term" value="C:bacterial-type flagellum basal body, distal rod, L ring"/>
    <property type="evidence" value="ECO:0007669"/>
    <property type="project" value="InterPro"/>
</dbReference>
<feature type="signal peptide" evidence="12">
    <location>
        <begin position="1"/>
        <end position="23"/>
    </location>
</feature>
<organism evidence="13 14">
    <name type="scientific">Marinobacterium iners DSM 11526</name>
    <dbReference type="NCBI Taxonomy" id="1122198"/>
    <lineage>
        <taxon>Bacteria</taxon>
        <taxon>Pseudomonadati</taxon>
        <taxon>Pseudomonadota</taxon>
        <taxon>Gammaproteobacteria</taxon>
        <taxon>Oceanospirillales</taxon>
        <taxon>Oceanospirillaceae</taxon>
        <taxon>Marinobacterium</taxon>
    </lineage>
</organism>
<dbReference type="PROSITE" id="PS51257">
    <property type="entry name" value="PROKAR_LIPOPROTEIN"/>
    <property type="match status" value="1"/>
</dbReference>
<dbReference type="PRINTS" id="PR01008">
    <property type="entry name" value="FLGLRINGFLGH"/>
</dbReference>
<comment type="subunit">
    <text evidence="4 11">The basal body constitutes a major portion of the flagellar organelle and consists of four rings (L,P,S, and M) mounted on a central rod.</text>
</comment>
<evidence type="ECO:0000256" key="5">
    <source>
        <dbReference type="ARBA" id="ARBA00022729"/>
    </source>
</evidence>
<dbReference type="GO" id="GO:0003774">
    <property type="term" value="F:cytoskeletal motor activity"/>
    <property type="evidence" value="ECO:0007669"/>
    <property type="project" value="InterPro"/>
</dbReference>
<name>A0A1H3YK60_9GAMM</name>
<evidence type="ECO:0000256" key="11">
    <source>
        <dbReference type="HAMAP-Rule" id="MF_00415"/>
    </source>
</evidence>